<dbReference type="RefSeq" id="WP_111135481.1">
    <property type="nucleotide sequence ID" value="NZ_POUB01000131.1"/>
</dbReference>
<dbReference type="AlphaFoldDB" id="A0A2W2D4P1"/>
<gene>
    <name evidence="1" type="ORF">C1I99_18500</name>
</gene>
<organism evidence="1 2">
    <name type="scientific">Micromonospora deserti</name>
    <dbReference type="NCBI Taxonomy" id="2070366"/>
    <lineage>
        <taxon>Bacteria</taxon>
        <taxon>Bacillati</taxon>
        <taxon>Actinomycetota</taxon>
        <taxon>Actinomycetes</taxon>
        <taxon>Micromonosporales</taxon>
        <taxon>Micromonosporaceae</taxon>
        <taxon>Micromonospora</taxon>
    </lineage>
</organism>
<evidence type="ECO:0000313" key="2">
    <source>
        <dbReference type="Proteomes" id="UP000248749"/>
    </source>
</evidence>
<name>A0A2W2D4P1_9ACTN</name>
<evidence type="ECO:0000313" key="1">
    <source>
        <dbReference type="EMBL" id="PZF95117.1"/>
    </source>
</evidence>
<dbReference type="OrthoDB" id="3405151at2"/>
<reference evidence="1 2" key="1">
    <citation type="submission" date="2018-01" db="EMBL/GenBank/DDBJ databases">
        <title>Draft genome sequence of Salinispora sp. 13K206.</title>
        <authorList>
            <person name="Sahin N."/>
            <person name="Saygin H."/>
            <person name="Ay H."/>
        </authorList>
    </citation>
    <scope>NUCLEOTIDE SEQUENCE [LARGE SCALE GENOMIC DNA]</scope>
    <source>
        <strain evidence="1 2">13K206</strain>
    </source>
</reference>
<comment type="caution">
    <text evidence="1">The sequence shown here is derived from an EMBL/GenBank/DDBJ whole genome shotgun (WGS) entry which is preliminary data.</text>
</comment>
<keyword evidence="2" id="KW-1185">Reference proteome</keyword>
<protein>
    <submittedName>
        <fullName evidence="1">Uncharacterized protein</fullName>
    </submittedName>
</protein>
<accession>A0A2W2D4P1</accession>
<dbReference type="Proteomes" id="UP000248749">
    <property type="component" value="Unassembled WGS sequence"/>
</dbReference>
<proteinExistence type="predicted"/>
<dbReference type="EMBL" id="POUB01000131">
    <property type="protein sequence ID" value="PZF95117.1"/>
    <property type="molecule type" value="Genomic_DNA"/>
</dbReference>
<sequence length="152" mass="15230">MSGRQKALLAALGVLLVALFVVAVGAGRDDRGVPGARHGLVDGLGRLVGAWSAVDPATVRADCAAATGEIVVVGRCVLRVADPGGLRILVLRSPDAFSVAVRLPGDADVAVTDDAQPADGGGAVARVAVDRPTDVLVQCLNQTSCTVTVAPS</sequence>